<accession>A0AAV8BWH5</accession>
<dbReference type="InterPro" id="IPR043151">
    <property type="entry name" value="BAH_sf"/>
</dbReference>
<evidence type="ECO:0000256" key="1">
    <source>
        <dbReference type="ARBA" id="ARBA00022723"/>
    </source>
</evidence>
<dbReference type="GO" id="GO:0003682">
    <property type="term" value="F:chromatin binding"/>
    <property type="evidence" value="ECO:0007669"/>
    <property type="project" value="InterPro"/>
</dbReference>
<dbReference type="PROSITE" id="PS51038">
    <property type="entry name" value="BAH"/>
    <property type="match status" value="1"/>
</dbReference>
<dbReference type="SMART" id="SM00249">
    <property type="entry name" value="PHD"/>
    <property type="match status" value="1"/>
</dbReference>
<proteinExistence type="predicted"/>
<dbReference type="Gene3D" id="3.30.40.10">
    <property type="entry name" value="Zinc/RING finger domain, C3HC4 (zinc finger)"/>
    <property type="match status" value="1"/>
</dbReference>
<dbReference type="CDD" id="cd04370">
    <property type="entry name" value="BAH"/>
    <property type="match status" value="1"/>
</dbReference>
<dbReference type="SMART" id="SM00439">
    <property type="entry name" value="BAH"/>
    <property type="match status" value="1"/>
</dbReference>
<dbReference type="InterPro" id="IPR056699">
    <property type="entry name" value="DUF7797"/>
</dbReference>
<evidence type="ECO:0000259" key="5">
    <source>
        <dbReference type="PROSITE" id="PS50016"/>
    </source>
</evidence>
<dbReference type="EMBL" id="JAMFTS010000005">
    <property type="protein sequence ID" value="KAJ4747494.1"/>
    <property type="molecule type" value="Genomic_DNA"/>
</dbReference>
<dbReference type="InterPro" id="IPR019787">
    <property type="entry name" value="Znf_PHD-finger"/>
</dbReference>
<reference evidence="7" key="1">
    <citation type="submission" date="2022-08" db="EMBL/GenBank/DDBJ databases">
        <authorList>
            <person name="Marques A."/>
        </authorList>
    </citation>
    <scope>NUCLEOTIDE SEQUENCE</scope>
    <source>
        <strain evidence="7">RhyPub2mFocal</strain>
        <tissue evidence="7">Leaves</tissue>
    </source>
</reference>
<dbReference type="InterPro" id="IPR011011">
    <property type="entry name" value="Znf_FYVE_PHD"/>
</dbReference>
<dbReference type="Pfam" id="PF25073">
    <property type="entry name" value="DUF7797"/>
    <property type="match status" value="1"/>
</dbReference>
<evidence type="ECO:0000259" key="6">
    <source>
        <dbReference type="PROSITE" id="PS51038"/>
    </source>
</evidence>
<comment type="caution">
    <text evidence="7">The sequence shown here is derived from an EMBL/GenBank/DDBJ whole genome shotgun (WGS) entry which is preliminary data.</text>
</comment>
<keyword evidence="3" id="KW-0862">Zinc</keyword>
<dbReference type="InterPro" id="IPR001025">
    <property type="entry name" value="BAH_dom"/>
</dbReference>
<keyword evidence="8" id="KW-1185">Reference proteome</keyword>
<dbReference type="Pfam" id="PF00628">
    <property type="entry name" value="PHD"/>
    <property type="match status" value="1"/>
</dbReference>
<gene>
    <name evidence="7" type="ORF">LUZ62_081899</name>
</gene>
<sequence length="669" mass="72555">MGDVGPGDIPSPPAAKRLKRVAEVVMVLSAMAEMRGGRGPTPVEKAMAAEARESLTGLCEGFKPKDLFPREAVRAMVEDLGLNKEAGMGFRPPRASIAERILQTKRKLEGPKEVPMNQYYPSQNASVAFGASQMSVPGRGHHTQPVSASVKTRRSQMNDKSAGIEAPSLGTFPYREAIYLRRNGLSQLPQSREPTAANPQVCPDQRDNLADRTSLSSNSTSHGINIIRPAQNTEVKPTTVQPGPPNVLIGLPAPQGITFVPAQSVYSGHGEISNKVQKIVMAQRDPTHPSWTPPSTGYMNKPLVCQSCNVVVTDVDSLLICDACERGNHLRCLESNGTKVQVPKVDWHCQRCLAASHGKALPPKYGKVTRNLGAAKATTAVRKENPLLKEGQKKSIPNGAVTNPRSTEPGVISANLNTFQIVPNNPKEGAVAPSAFTAVTTECHYSQNDQSGKGDKNVGEPKGPFFLDKLDRCYLASERKASSGEKGKALPEQEQADKVGNKVNGIAADENPAGPEISWVGDAGEVINGKIYYSSCCIDKATYKIQDHVLISSGSDRYIPSKIKGLWESKESGSKMAVVNPYYLPSDLPEFVSCSSGGVEDNEVYASENKETISIHLISGPCEVLTYNMFQEETERRHQLSDSNNSLPPIFLCRWKYDETNEILRPLTN</sequence>
<evidence type="ECO:0000313" key="8">
    <source>
        <dbReference type="Proteomes" id="UP001140206"/>
    </source>
</evidence>
<dbReference type="InterPro" id="IPR013083">
    <property type="entry name" value="Znf_RING/FYVE/PHD"/>
</dbReference>
<keyword evidence="1" id="KW-0479">Metal-binding</keyword>
<feature type="domain" description="BAH" evidence="6">
    <location>
        <begin position="541"/>
        <end position="668"/>
    </location>
</feature>
<evidence type="ECO:0000256" key="3">
    <source>
        <dbReference type="ARBA" id="ARBA00022833"/>
    </source>
</evidence>
<dbReference type="PANTHER" id="PTHR47527">
    <property type="entry name" value="RING/FYVE/PHD ZINC FINGER SUPERFAMILY PROTEIN"/>
    <property type="match status" value="1"/>
</dbReference>
<dbReference type="Proteomes" id="UP001140206">
    <property type="component" value="Chromosome 5"/>
</dbReference>
<dbReference type="SUPFAM" id="SSF57903">
    <property type="entry name" value="FYVE/PHD zinc finger"/>
    <property type="match status" value="1"/>
</dbReference>
<dbReference type="AlphaFoldDB" id="A0AAV8BWH5"/>
<dbReference type="InterPro" id="IPR001965">
    <property type="entry name" value="Znf_PHD"/>
</dbReference>
<evidence type="ECO:0000256" key="2">
    <source>
        <dbReference type="ARBA" id="ARBA00022771"/>
    </source>
</evidence>
<dbReference type="PANTHER" id="PTHR47527:SF3">
    <property type="entry name" value="RING_FYVE_PHD ZINC FINGER SUPERFAMILY PROTEIN"/>
    <property type="match status" value="1"/>
</dbReference>
<organism evidence="7 8">
    <name type="scientific">Rhynchospora pubera</name>
    <dbReference type="NCBI Taxonomy" id="906938"/>
    <lineage>
        <taxon>Eukaryota</taxon>
        <taxon>Viridiplantae</taxon>
        <taxon>Streptophyta</taxon>
        <taxon>Embryophyta</taxon>
        <taxon>Tracheophyta</taxon>
        <taxon>Spermatophyta</taxon>
        <taxon>Magnoliopsida</taxon>
        <taxon>Liliopsida</taxon>
        <taxon>Poales</taxon>
        <taxon>Cyperaceae</taxon>
        <taxon>Cyperoideae</taxon>
        <taxon>Rhynchosporeae</taxon>
        <taxon>Rhynchospora</taxon>
    </lineage>
</organism>
<evidence type="ECO:0000313" key="7">
    <source>
        <dbReference type="EMBL" id="KAJ4747494.1"/>
    </source>
</evidence>
<evidence type="ECO:0000256" key="4">
    <source>
        <dbReference type="PROSITE-ProRule" id="PRU00146"/>
    </source>
</evidence>
<dbReference type="Pfam" id="PF01426">
    <property type="entry name" value="BAH"/>
    <property type="match status" value="1"/>
</dbReference>
<feature type="domain" description="PHD-type" evidence="5">
    <location>
        <begin position="302"/>
        <end position="355"/>
    </location>
</feature>
<keyword evidence="2 4" id="KW-0863">Zinc-finger</keyword>
<name>A0AAV8BWH5_9POAL</name>
<dbReference type="PROSITE" id="PS50016">
    <property type="entry name" value="ZF_PHD_2"/>
    <property type="match status" value="1"/>
</dbReference>
<dbReference type="GO" id="GO:0008270">
    <property type="term" value="F:zinc ion binding"/>
    <property type="evidence" value="ECO:0007669"/>
    <property type="project" value="UniProtKB-KW"/>
</dbReference>
<dbReference type="Gene3D" id="2.30.30.490">
    <property type="match status" value="1"/>
</dbReference>
<protein>
    <submittedName>
        <fullName evidence="7">RING/FYVE/PHD zinc finger superfamily protein</fullName>
    </submittedName>
</protein>